<feature type="domain" description="ABC1 atypical kinase-like" evidence="3">
    <location>
        <begin position="113"/>
        <end position="401"/>
    </location>
</feature>
<evidence type="ECO:0000256" key="2">
    <source>
        <dbReference type="SAM" id="MobiDB-lite"/>
    </source>
</evidence>
<feature type="region of interest" description="Disordered" evidence="2">
    <location>
        <begin position="320"/>
        <end position="358"/>
    </location>
</feature>
<dbReference type="InterPro" id="IPR011009">
    <property type="entry name" value="Kinase-like_dom_sf"/>
</dbReference>
<dbReference type="GeneID" id="92358409"/>
<gene>
    <name evidence="4" type="ORF">LSCM4_02446</name>
</gene>
<proteinExistence type="inferred from homology"/>
<dbReference type="InterPro" id="IPR051130">
    <property type="entry name" value="Mito_struct-func_regulator"/>
</dbReference>
<dbReference type="RefSeq" id="XP_067060027.1">
    <property type="nucleotide sequence ID" value="XM_067204475.1"/>
</dbReference>
<evidence type="ECO:0000313" key="5">
    <source>
        <dbReference type="Proteomes" id="UP000674143"/>
    </source>
</evidence>
<name>A0A836GNY2_9TRYP</name>
<dbReference type="Proteomes" id="UP000674143">
    <property type="component" value="Unassembled WGS sequence"/>
</dbReference>
<dbReference type="CDD" id="cd13969">
    <property type="entry name" value="ADCK1-like"/>
    <property type="match status" value="1"/>
</dbReference>
<dbReference type="InterPro" id="IPR004147">
    <property type="entry name" value="ABC1_dom"/>
</dbReference>
<reference evidence="5" key="2">
    <citation type="journal article" date="2021" name="Sci. Data">
        <title>Chromosome-scale genome sequencing, assembly and annotation of six genomes from subfamily Leishmaniinae.</title>
        <authorList>
            <person name="Almutairi H."/>
            <person name="Urbaniak M.D."/>
            <person name="Bates M.D."/>
            <person name="Jariyapan N."/>
            <person name="Kwakye-Nuako G."/>
            <person name="Thomaz Soccol V."/>
            <person name="Al-Salem W.S."/>
            <person name="Dillon R.J."/>
            <person name="Bates P.A."/>
            <person name="Gatherer D."/>
        </authorList>
    </citation>
    <scope>NUCLEOTIDE SEQUENCE [LARGE SCALE GENOMIC DNA]</scope>
</reference>
<accession>A0A836GNY2</accession>
<dbReference type="EMBL" id="JAFHLR010000033">
    <property type="protein sequence ID" value="KAG5469050.1"/>
    <property type="molecule type" value="Genomic_DNA"/>
</dbReference>
<evidence type="ECO:0000313" key="4">
    <source>
        <dbReference type="EMBL" id="KAG5469050.1"/>
    </source>
</evidence>
<dbReference type="AlphaFoldDB" id="A0A836GNY2"/>
<sequence length="655" mass="73526">MALLSSKVARKWGRRGLYAAGMLGCGYVGADYATDSSLTRSLRTLVAFGTIVCIYKLATPDTPEELSAMHSRVARIILDTCLKNEGLYIKLGQGLNSMSHVLPREYTETLKVLLDRAPPVPIEEVRKTIRAETGKEIEELFVRFDETPVASASIAQVHQAWLPPPADDGPSAEPQKVAVKVRKPCISTQSVWDLYIYSTIMTLIKLLFDLPTDWSKKTVCDALEREMDFTLEASNAKRFRRAFRDNPRLYIPRVYDAYTSTQLLVLEWIEGTKLNEVESVRAQYDEKRVLTTLFDAVGDMVFKHGFVHADPHAANVLVRPMPSTDSPPAPATVGPERAPVTTTTTPPSPSERHAREAHDPSDYQVVLIDFGLATPERVRFRYQYALLFVSLFTHDKESLRRVVHDWGINDAEMFASIQAQKPFEAIQAGSYGEVTRDEVVAMQQEAHERAKEALRDTRRIPKELIMVGRSLDILRGVNRLYGSPVNRINMFVQSAVECLGPMRNYDAVDAYLKRMQKIMEIRGCVAAIDMDHYQEYESVYDASADTVREEQEAAAAQIAAEDAQLGYQHSWQGPASGVYAWLDAVYRAMMLRGLLFVLNALHVLTYTYNSLIASLLPSAAQKLQIANLEDRPGRLFGRKGWREEEEVAEAVLATG</sequence>
<dbReference type="PANTHER" id="PTHR43173:SF37">
    <property type="entry name" value="ABC1 FAMILY PROTEIN C10F6.14C"/>
    <property type="match status" value="1"/>
</dbReference>
<protein>
    <recommendedName>
        <fullName evidence="3">ABC1 atypical kinase-like domain-containing protein</fullName>
    </recommendedName>
</protein>
<comment type="similarity">
    <text evidence="1">Belongs to the protein kinase superfamily. ADCK protein kinase family.</text>
</comment>
<dbReference type="SMR" id="A0A836GNY2"/>
<dbReference type="InterPro" id="IPR045307">
    <property type="entry name" value="ADCK1_dom"/>
</dbReference>
<evidence type="ECO:0000259" key="3">
    <source>
        <dbReference type="Pfam" id="PF03109"/>
    </source>
</evidence>
<dbReference type="PANTHER" id="PTHR43173">
    <property type="entry name" value="ABC1 FAMILY PROTEIN"/>
    <property type="match status" value="1"/>
</dbReference>
<dbReference type="SUPFAM" id="SSF56112">
    <property type="entry name" value="Protein kinase-like (PK-like)"/>
    <property type="match status" value="1"/>
</dbReference>
<dbReference type="KEGG" id="loi:92358409"/>
<organism evidence="4 5">
    <name type="scientific">Leishmania orientalis</name>
    <dbReference type="NCBI Taxonomy" id="2249476"/>
    <lineage>
        <taxon>Eukaryota</taxon>
        <taxon>Discoba</taxon>
        <taxon>Euglenozoa</taxon>
        <taxon>Kinetoplastea</taxon>
        <taxon>Metakinetoplastina</taxon>
        <taxon>Trypanosomatida</taxon>
        <taxon>Trypanosomatidae</taxon>
        <taxon>Leishmaniinae</taxon>
        <taxon>Leishmania</taxon>
    </lineage>
</organism>
<evidence type="ECO:0000256" key="1">
    <source>
        <dbReference type="ARBA" id="ARBA00009670"/>
    </source>
</evidence>
<reference evidence="5" key="1">
    <citation type="journal article" date="2021" name="Microbiol. Resour. Announc.">
        <title>LGAAP: Leishmaniinae Genome Assembly and Annotation Pipeline.</title>
        <authorList>
            <person name="Almutairi H."/>
            <person name="Urbaniak M.D."/>
            <person name="Bates M.D."/>
            <person name="Jariyapan N."/>
            <person name="Kwakye-Nuako G."/>
            <person name="Thomaz-Soccol V."/>
            <person name="Al-Salem W.S."/>
            <person name="Dillon R.J."/>
            <person name="Bates P.A."/>
            <person name="Gatherer D."/>
        </authorList>
    </citation>
    <scope>NUCLEOTIDE SEQUENCE [LARGE SCALE GENOMIC DNA]</scope>
</reference>
<keyword evidence="5" id="KW-1185">Reference proteome</keyword>
<comment type="caution">
    <text evidence="4">The sequence shown here is derived from an EMBL/GenBank/DDBJ whole genome shotgun (WGS) entry which is preliminary data.</text>
</comment>
<dbReference type="Pfam" id="PF03109">
    <property type="entry name" value="ABC1"/>
    <property type="match status" value="1"/>
</dbReference>